<dbReference type="PANTHER" id="PTHR30419">
    <property type="entry name" value="HTH-TYPE TRANSCRIPTIONAL REGULATOR YBHD"/>
    <property type="match status" value="1"/>
</dbReference>
<dbReference type="RefSeq" id="WP_056995707.1">
    <property type="nucleotide sequence ID" value="NZ_AZGC01000041.1"/>
</dbReference>
<feature type="domain" description="HTH lysR-type" evidence="5">
    <location>
        <begin position="1"/>
        <end position="60"/>
    </location>
</feature>
<dbReference type="STRING" id="417373.GCA_001570685_01240"/>
<dbReference type="PROSITE" id="PS50931">
    <property type="entry name" value="HTH_LYSR"/>
    <property type="match status" value="1"/>
</dbReference>
<comment type="similarity">
    <text evidence="1">Belongs to the LysR transcriptional regulatory family.</text>
</comment>
<dbReference type="AlphaFoldDB" id="A0A0R1UJY1"/>
<name>A0A0R1UJY1_9LACO</name>
<dbReference type="Pfam" id="PF03466">
    <property type="entry name" value="LysR_substrate"/>
    <property type="match status" value="1"/>
</dbReference>
<dbReference type="InterPro" id="IPR036388">
    <property type="entry name" value="WH-like_DNA-bd_sf"/>
</dbReference>
<dbReference type="PATRIC" id="fig|1423742.4.peg.1579"/>
<reference evidence="6 7" key="1">
    <citation type="journal article" date="2015" name="Genome Announc.">
        <title>Expanding the biotechnology potential of lactobacilli through comparative genomics of 213 strains and associated genera.</title>
        <authorList>
            <person name="Sun Z."/>
            <person name="Harris H.M."/>
            <person name="McCann A."/>
            <person name="Guo C."/>
            <person name="Argimon S."/>
            <person name="Zhang W."/>
            <person name="Yang X."/>
            <person name="Jeffery I.B."/>
            <person name="Cooney J.C."/>
            <person name="Kagawa T.F."/>
            <person name="Liu W."/>
            <person name="Song Y."/>
            <person name="Salvetti E."/>
            <person name="Wrobel A."/>
            <person name="Rasinkangas P."/>
            <person name="Parkhill J."/>
            <person name="Rea M.C."/>
            <person name="O'Sullivan O."/>
            <person name="Ritari J."/>
            <person name="Douillard F.P."/>
            <person name="Paul Ross R."/>
            <person name="Yang R."/>
            <person name="Briner A.E."/>
            <person name="Felis G.E."/>
            <person name="de Vos W.M."/>
            <person name="Barrangou R."/>
            <person name="Klaenhammer T.R."/>
            <person name="Caufield P.W."/>
            <person name="Cui Y."/>
            <person name="Zhang H."/>
            <person name="O'Toole P.W."/>
        </authorList>
    </citation>
    <scope>NUCLEOTIDE SEQUENCE [LARGE SCALE GENOMIC DNA]</scope>
    <source>
        <strain evidence="6 7">DSM 18793</strain>
    </source>
</reference>
<dbReference type="Proteomes" id="UP000051084">
    <property type="component" value="Unassembled WGS sequence"/>
</dbReference>
<dbReference type="Pfam" id="PF00126">
    <property type="entry name" value="HTH_1"/>
    <property type="match status" value="1"/>
</dbReference>
<keyword evidence="3" id="KW-0238">DNA-binding</keyword>
<sequence>MKDPATLLNYFQALLKYSNFTHAARALYVSQPYLTKVVKQVEQDLKTPVLNRDHIPFQLTPAGEMYIQHLEKLQHEQLTFNDQLTRLTSDQAVIRIGIWSSLGSFLLPKLLPPFLQANSNIKIQLIEGTPRESEARLLSHQIDVYLGQTPATLNQQLTIYPNGQENYYLVIPSTSEFFQPNHFILDPTTVDLKQLFQAPLILTTSESAIRQQINSLLQAYKIVPNIVLTTNNIITATNLAVHGMGLTVSAASILKRLPPTPLNLIPLDATKVQLKYFLALNPQATITPELQALVKQFQALDLATQIH</sequence>
<dbReference type="EMBL" id="AZGC01000041">
    <property type="protein sequence ID" value="KRL93612.1"/>
    <property type="molecule type" value="Genomic_DNA"/>
</dbReference>
<evidence type="ECO:0000313" key="6">
    <source>
        <dbReference type="EMBL" id="KRL93612.1"/>
    </source>
</evidence>
<dbReference type="SUPFAM" id="SSF46785">
    <property type="entry name" value="Winged helix' DNA-binding domain"/>
    <property type="match status" value="1"/>
</dbReference>
<dbReference type="InterPro" id="IPR005119">
    <property type="entry name" value="LysR_subst-bd"/>
</dbReference>
<evidence type="ECO:0000256" key="3">
    <source>
        <dbReference type="ARBA" id="ARBA00023125"/>
    </source>
</evidence>
<protein>
    <submittedName>
        <fullName evidence="6">Transcriptional regulator</fullName>
    </submittedName>
</protein>
<keyword evidence="2" id="KW-0805">Transcription regulation</keyword>
<evidence type="ECO:0000256" key="1">
    <source>
        <dbReference type="ARBA" id="ARBA00009437"/>
    </source>
</evidence>
<evidence type="ECO:0000259" key="5">
    <source>
        <dbReference type="PROSITE" id="PS50931"/>
    </source>
</evidence>
<dbReference type="GO" id="GO:0003700">
    <property type="term" value="F:DNA-binding transcription factor activity"/>
    <property type="evidence" value="ECO:0007669"/>
    <property type="project" value="InterPro"/>
</dbReference>
<proteinExistence type="inferred from homology"/>
<evidence type="ECO:0000313" key="7">
    <source>
        <dbReference type="Proteomes" id="UP000051084"/>
    </source>
</evidence>
<evidence type="ECO:0000256" key="2">
    <source>
        <dbReference type="ARBA" id="ARBA00023015"/>
    </source>
</evidence>
<dbReference type="InterPro" id="IPR050950">
    <property type="entry name" value="HTH-type_LysR_regulators"/>
</dbReference>
<gene>
    <name evidence="6" type="ORF">FC21_GL001525</name>
</gene>
<dbReference type="InterPro" id="IPR036390">
    <property type="entry name" value="WH_DNA-bd_sf"/>
</dbReference>
<dbReference type="SUPFAM" id="SSF53850">
    <property type="entry name" value="Periplasmic binding protein-like II"/>
    <property type="match status" value="1"/>
</dbReference>
<dbReference type="InterPro" id="IPR000847">
    <property type="entry name" value="LysR_HTH_N"/>
</dbReference>
<accession>A0A0R1UJY1</accession>
<dbReference type="OrthoDB" id="9803735at2"/>
<keyword evidence="7" id="KW-1185">Reference proteome</keyword>
<dbReference type="GO" id="GO:0005829">
    <property type="term" value="C:cytosol"/>
    <property type="evidence" value="ECO:0007669"/>
    <property type="project" value="TreeGrafter"/>
</dbReference>
<dbReference type="CDD" id="cd05466">
    <property type="entry name" value="PBP2_LTTR_substrate"/>
    <property type="match status" value="1"/>
</dbReference>
<dbReference type="Gene3D" id="3.40.190.290">
    <property type="match status" value="1"/>
</dbReference>
<comment type="caution">
    <text evidence="6">The sequence shown here is derived from an EMBL/GenBank/DDBJ whole genome shotgun (WGS) entry which is preliminary data.</text>
</comment>
<organism evidence="6 7">
    <name type="scientific">Limosilactobacillus equigenerosi DSM 18793 = JCM 14505</name>
    <dbReference type="NCBI Taxonomy" id="1423742"/>
    <lineage>
        <taxon>Bacteria</taxon>
        <taxon>Bacillati</taxon>
        <taxon>Bacillota</taxon>
        <taxon>Bacilli</taxon>
        <taxon>Lactobacillales</taxon>
        <taxon>Lactobacillaceae</taxon>
        <taxon>Limosilactobacillus</taxon>
    </lineage>
</organism>
<keyword evidence="4" id="KW-0804">Transcription</keyword>
<evidence type="ECO:0000256" key="4">
    <source>
        <dbReference type="ARBA" id="ARBA00023163"/>
    </source>
</evidence>
<dbReference type="Gene3D" id="1.10.10.10">
    <property type="entry name" value="Winged helix-like DNA-binding domain superfamily/Winged helix DNA-binding domain"/>
    <property type="match status" value="1"/>
</dbReference>
<dbReference type="GO" id="GO:0003677">
    <property type="term" value="F:DNA binding"/>
    <property type="evidence" value="ECO:0007669"/>
    <property type="project" value="UniProtKB-KW"/>
</dbReference>